<keyword evidence="2" id="KW-1185">Reference proteome</keyword>
<organism evidence="1 2">
    <name type="scientific">Aeoliella mucimassa</name>
    <dbReference type="NCBI Taxonomy" id="2527972"/>
    <lineage>
        <taxon>Bacteria</taxon>
        <taxon>Pseudomonadati</taxon>
        <taxon>Planctomycetota</taxon>
        <taxon>Planctomycetia</taxon>
        <taxon>Pirellulales</taxon>
        <taxon>Lacipirellulaceae</taxon>
        <taxon>Aeoliella</taxon>
    </lineage>
</organism>
<evidence type="ECO:0008006" key="3">
    <source>
        <dbReference type="Google" id="ProtNLM"/>
    </source>
</evidence>
<dbReference type="RefSeq" id="WP_145251271.1">
    <property type="nucleotide sequence ID" value="NZ_CP036278.1"/>
</dbReference>
<dbReference type="EMBL" id="CP036278">
    <property type="protein sequence ID" value="QDU58800.1"/>
    <property type="molecule type" value="Genomic_DNA"/>
</dbReference>
<dbReference type="OrthoDB" id="1436757at2"/>
<dbReference type="Proteomes" id="UP000315750">
    <property type="component" value="Chromosome"/>
</dbReference>
<name>A0A518AVQ9_9BACT</name>
<dbReference type="KEGG" id="amuc:Pan181_50400"/>
<sequence>MDVNQFCVKLAALDLTNAQRAVALLWFYDRDTTGIRKSAGDLARVIQRNGLGNPNQTTLAPAIARLRLTLQNKAGFQLKPTAKPTVQAWVQGLLDSSPADHDGANGYLPEELFAGTRGYIEKIGNQVNGCVHYHFFDAASVMLRRLIETLLIECYEHLGIGSRIKDADGNYSMLSGIITDAVDNGGLSLGRETKKVLKELKTVGDRAAHNRRYNAVAADLERIRIGTRLVVDELIQLATLRRAA</sequence>
<protein>
    <recommendedName>
        <fullName evidence="3">DUF4145 domain-containing protein</fullName>
    </recommendedName>
</protein>
<dbReference type="AlphaFoldDB" id="A0A518AVQ9"/>
<proteinExistence type="predicted"/>
<evidence type="ECO:0000313" key="1">
    <source>
        <dbReference type="EMBL" id="QDU58800.1"/>
    </source>
</evidence>
<reference evidence="1 2" key="1">
    <citation type="submission" date="2019-02" db="EMBL/GenBank/DDBJ databases">
        <title>Deep-cultivation of Planctomycetes and their phenomic and genomic characterization uncovers novel biology.</title>
        <authorList>
            <person name="Wiegand S."/>
            <person name="Jogler M."/>
            <person name="Boedeker C."/>
            <person name="Pinto D."/>
            <person name="Vollmers J."/>
            <person name="Rivas-Marin E."/>
            <person name="Kohn T."/>
            <person name="Peeters S.H."/>
            <person name="Heuer A."/>
            <person name="Rast P."/>
            <person name="Oberbeckmann S."/>
            <person name="Bunk B."/>
            <person name="Jeske O."/>
            <person name="Meyerdierks A."/>
            <person name="Storesund J.E."/>
            <person name="Kallscheuer N."/>
            <person name="Luecker S."/>
            <person name="Lage O.M."/>
            <person name="Pohl T."/>
            <person name="Merkel B.J."/>
            <person name="Hornburger P."/>
            <person name="Mueller R.-W."/>
            <person name="Bruemmer F."/>
            <person name="Labrenz M."/>
            <person name="Spormann A.M."/>
            <person name="Op den Camp H."/>
            <person name="Overmann J."/>
            <person name="Amann R."/>
            <person name="Jetten M.S.M."/>
            <person name="Mascher T."/>
            <person name="Medema M.H."/>
            <person name="Devos D.P."/>
            <person name="Kaster A.-K."/>
            <person name="Ovreas L."/>
            <person name="Rohde M."/>
            <person name="Galperin M.Y."/>
            <person name="Jogler C."/>
        </authorList>
    </citation>
    <scope>NUCLEOTIDE SEQUENCE [LARGE SCALE GENOMIC DNA]</scope>
    <source>
        <strain evidence="1 2">Pan181</strain>
    </source>
</reference>
<evidence type="ECO:0000313" key="2">
    <source>
        <dbReference type="Proteomes" id="UP000315750"/>
    </source>
</evidence>
<accession>A0A518AVQ9</accession>
<gene>
    <name evidence="1" type="ORF">Pan181_50400</name>
</gene>